<keyword evidence="1 10" id="KW-1003">Cell membrane</keyword>
<keyword evidence="8 10" id="KW-0594">Phospholipid biosynthesis</keyword>
<dbReference type="NCBIfam" id="TIGR00023">
    <property type="entry name" value="glycerol-3-phosphate 1-O-acyltransferase PlsY"/>
    <property type="match status" value="1"/>
</dbReference>
<keyword evidence="3 10" id="KW-0808">Transferase</keyword>
<keyword evidence="9 10" id="KW-1208">Phospholipid metabolism</keyword>
<dbReference type="HAMAP" id="MF_01043">
    <property type="entry name" value="PlsY"/>
    <property type="match status" value="1"/>
</dbReference>
<evidence type="ECO:0000256" key="1">
    <source>
        <dbReference type="ARBA" id="ARBA00022475"/>
    </source>
</evidence>
<keyword evidence="6 10" id="KW-0443">Lipid metabolism</keyword>
<comment type="similarity">
    <text evidence="10">Belongs to the PlsY family.</text>
</comment>
<gene>
    <name evidence="10 11" type="primary">plsY</name>
    <name evidence="11" type="ORF">ACERLL_02575</name>
</gene>
<comment type="catalytic activity">
    <reaction evidence="10">
        <text>an acyl phosphate + sn-glycerol 3-phosphate = a 1-acyl-sn-glycero-3-phosphate + phosphate</text>
        <dbReference type="Rhea" id="RHEA:34075"/>
        <dbReference type="ChEBI" id="CHEBI:43474"/>
        <dbReference type="ChEBI" id="CHEBI:57597"/>
        <dbReference type="ChEBI" id="CHEBI:57970"/>
        <dbReference type="ChEBI" id="CHEBI:59918"/>
        <dbReference type="EC" id="2.3.1.275"/>
    </reaction>
</comment>
<evidence type="ECO:0000256" key="8">
    <source>
        <dbReference type="ARBA" id="ARBA00023209"/>
    </source>
</evidence>
<keyword evidence="11" id="KW-0012">Acyltransferase</keyword>
<evidence type="ECO:0000256" key="2">
    <source>
        <dbReference type="ARBA" id="ARBA00022516"/>
    </source>
</evidence>
<organism evidence="11 12">
    <name type="scientific">Thiohalorhabdus methylotrophus</name>
    <dbReference type="NCBI Taxonomy" id="3242694"/>
    <lineage>
        <taxon>Bacteria</taxon>
        <taxon>Pseudomonadati</taxon>
        <taxon>Pseudomonadota</taxon>
        <taxon>Gammaproteobacteria</taxon>
        <taxon>Thiohalorhabdales</taxon>
        <taxon>Thiohalorhabdaceae</taxon>
        <taxon>Thiohalorhabdus</taxon>
    </lineage>
</organism>
<dbReference type="PANTHER" id="PTHR30309:SF0">
    <property type="entry name" value="GLYCEROL-3-PHOSPHATE ACYLTRANSFERASE-RELATED"/>
    <property type="match status" value="1"/>
</dbReference>
<dbReference type="RefSeq" id="WP_373654838.1">
    <property type="nucleotide sequence ID" value="NZ_JBGUAW010000002.1"/>
</dbReference>
<proteinExistence type="inferred from homology"/>
<keyword evidence="4 10" id="KW-0812">Transmembrane</keyword>
<accession>A0ABV4TRE7</accession>
<comment type="subcellular location">
    <subcellularLocation>
        <location evidence="10">Cell membrane</location>
        <topology evidence="10">Multi-pass membrane protein</topology>
    </subcellularLocation>
</comment>
<dbReference type="SMART" id="SM01207">
    <property type="entry name" value="G3P_acyltransf"/>
    <property type="match status" value="1"/>
</dbReference>
<evidence type="ECO:0000256" key="4">
    <source>
        <dbReference type="ARBA" id="ARBA00022692"/>
    </source>
</evidence>
<comment type="caution">
    <text evidence="11">The sequence shown here is derived from an EMBL/GenBank/DDBJ whole genome shotgun (WGS) entry which is preliminary data.</text>
</comment>
<feature type="transmembrane region" description="Helical" evidence="10">
    <location>
        <begin position="110"/>
        <end position="134"/>
    </location>
</feature>
<comment type="function">
    <text evidence="10">Catalyzes the transfer of an acyl group from acyl-phosphate (acyl-PO(4)) to glycerol-3-phosphate (G3P) to form lysophosphatidic acid (LPA). This enzyme utilizes acyl-phosphate as fatty acyl donor, but not acyl-CoA or acyl-ACP.</text>
</comment>
<evidence type="ECO:0000256" key="7">
    <source>
        <dbReference type="ARBA" id="ARBA00023136"/>
    </source>
</evidence>
<comment type="pathway">
    <text evidence="10">Lipid metabolism; phospholipid metabolism.</text>
</comment>
<dbReference type="PANTHER" id="PTHR30309">
    <property type="entry name" value="INNER MEMBRANE PROTEIN YGIH"/>
    <property type="match status" value="1"/>
</dbReference>
<comment type="subunit">
    <text evidence="10">Probably interacts with PlsX.</text>
</comment>
<comment type="caution">
    <text evidence="10">Lacks conserved residue(s) required for the propagation of feature annotation.</text>
</comment>
<evidence type="ECO:0000256" key="10">
    <source>
        <dbReference type="HAMAP-Rule" id="MF_01043"/>
    </source>
</evidence>
<evidence type="ECO:0000256" key="5">
    <source>
        <dbReference type="ARBA" id="ARBA00022989"/>
    </source>
</evidence>
<keyword evidence="5 10" id="KW-1133">Transmembrane helix</keyword>
<keyword evidence="2 10" id="KW-0444">Lipid biosynthesis</keyword>
<keyword evidence="12" id="KW-1185">Reference proteome</keyword>
<evidence type="ECO:0000313" key="12">
    <source>
        <dbReference type="Proteomes" id="UP001575181"/>
    </source>
</evidence>
<dbReference type="GO" id="GO:0004366">
    <property type="term" value="F:glycerol-3-phosphate O-acyltransferase activity"/>
    <property type="evidence" value="ECO:0007669"/>
    <property type="project" value="UniProtKB-EC"/>
</dbReference>
<protein>
    <recommendedName>
        <fullName evidence="10">Glycerol-3-phosphate acyltransferase</fullName>
    </recommendedName>
    <alternativeName>
        <fullName evidence="10">Acyl-PO4 G3P acyltransferase</fullName>
    </alternativeName>
    <alternativeName>
        <fullName evidence="10">Acyl-phosphate--glycerol-3-phosphate acyltransferase</fullName>
    </alternativeName>
    <alternativeName>
        <fullName evidence="10">G3P acyltransferase</fullName>
        <shortName evidence="10">GPAT</shortName>
        <ecNumber evidence="10">2.3.1.275</ecNumber>
    </alternativeName>
    <alternativeName>
        <fullName evidence="10">Lysophosphatidic acid synthase</fullName>
        <shortName evidence="10">LPA synthase</shortName>
    </alternativeName>
</protein>
<dbReference type="InterPro" id="IPR003811">
    <property type="entry name" value="G3P_acylTferase_PlsY"/>
</dbReference>
<dbReference type="EC" id="2.3.1.275" evidence="10"/>
<reference evidence="11 12" key="1">
    <citation type="submission" date="2024-08" db="EMBL/GenBank/DDBJ databases">
        <title>Whole-genome sequencing of halo(alkali)philic microorganisms from hypersaline lakes.</title>
        <authorList>
            <person name="Sorokin D.Y."/>
            <person name="Merkel A.Y."/>
            <person name="Messina E."/>
            <person name="Yakimov M."/>
        </authorList>
    </citation>
    <scope>NUCLEOTIDE SEQUENCE [LARGE SCALE GENOMIC DNA]</scope>
    <source>
        <strain evidence="11 12">Cl-TMA</strain>
    </source>
</reference>
<evidence type="ECO:0000256" key="9">
    <source>
        <dbReference type="ARBA" id="ARBA00023264"/>
    </source>
</evidence>
<feature type="transmembrane region" description="Helical" evidence="10">
    <location>
        <begin position="66"/>
        <end position="89"/>
    </location>
</feature>
<evidence type="ECO:0000313" key="11">
    <source>
        <dbReference type="EMBL" id="MFA9459709.1"/>
    </source>
</evidence>
<evidence type="ECO:0000256" key="6">
    <source>
        <dbReference type="ARBA" id="ARBA00023098"/>
    </source>
</evidence>
<dbReference type="EMBL" id="JBGUAW010000002">
    <property type="protein sequence ID" value="MFA9459709.1"/>
    <property type="molecule type" value="Genomic_DNA"/>
</dbReference>
<feature type="transmembrane region" description="Helical" evidence="10">
    <location>
        <begin position="154"/>
        <end position="176"/>
    </location>
</feature>
<sequence>MTAAVAFAAAYAVGSLTSAVVVSRALGLPDPRFAGSGNPGATNVLRLGGKLPAALTLAADILKGTVPVAVAMIWLSGWPLALVAAAPFLGHLFPAYSGFRNGGKGVATGLGVYLALAPAVAGSLVATWLTVAALTRYSSLSALAAAVSVPLWSAYWHPGHGPLIALGVVLALLLVYRHKGNITRLVRGEESRIGDKSKTA</sequence>
<name>A0ABV4TRE7_9GAMM</name>
<evidence type="ECO:0000256" key="3">
    <source>
        <dbReference type="ARBA" id="ARBA00022679"/>
    </source>
</evidence>
<dbReference type="Pfam" id="PF02660">
    <property type="entry name" value="G3P_acyltransf"/>
    <property type="match status" value="1"/>
</dbReference>
<keyword evidence="7 10" id="KW-0472">Membrane</keyword>
<dbReference type="Proteomes" id="UP001575181">
    <property type="component" value="Unassembled WGS sequence"/>
</dbReference>